<evidence type="ECO:0000313" key="2">
    <source>
        <dbReference type="Proteomes" id="UP000007523"/>
    </source>
</evidence>
<name>H6NHZ2_9BACL</name>
<organism evidence="1 2">
    <name type="scientific">Paenibacillus mucilaginosus 3016</name>
    <dbReference type="NCBI Taxonomy" id="1116391"/>
    <lineage>
        <taxon>Bacteria</taxon>
        <taxon>Bacillati</taxon>
        <taxon>Bacillota</taxon>
        <taxon>Bacilli</taxon>
        <taxon>Bacillales</taxon>
        <taxon>Paenibacillaceae</taxon>
        <taxon>Paenibacillus</taxon>
    </lineage>
</organism>
<proteinExistence type="predicted"/>
<dbReference type="Proteomes" id="UP000007523">
    <property type="component" value="Chromosome"/>
</dbReference>
<keyword evidence="2" id="KW-1185">Reference proteome</keyword>
<evidence type="ECO:0000313" key="1">
    <source>
        <dbReference type="EMBL" id="AFC30763.1"/>
    </source>
</evidence>
<reference evidence="1 2" key="1">
    <citation type="journal article" date="2012" name="J. Bacteriol.">
        <title>Complete Genome Sequence of Paenibacillus mucilaginosus 3016, a Bacterium Functional as Microbial Fertilizer.</title>
        <authorList>
            <person name="Ma M."/>
            <person name="Wang Z."/>
            <person name="Li L."/>
            <person name="Jiang X."/>
            <person name="Guan D."/>
            <person name="Cao F."/>
            <person name="Chen H."/>
            <person name="Wang X."/>
            <person name="Shen D."/>
            <person name="Du B."/>
            <person name="Li J."/>
        </authorList>
    </citation>
    <scope>NUCLEOTIDE SEQUENCE [LARGE SCALE GENOMIC DNA]</scope>
    <source>
        <strain evidence="1 2">3016</strain>
    </source>
</reference>
<accession>H6NHZ2</accession>
<dbReference type="KEGG" id="pmq:PM3016_3972"/>
<dbReference type="AlphaFoldDB" id="H6NHZ2"/>
<dbReference type="HOGENOM" id="CLU_192689_3_0_9"/>
<protein>
    <submittedName>
        <fullName evidence="1">Uncharacterized protein</fullName>
    </submittedName>
</protein>
<dbReference type="EMBL" id="CP003235">
    <property type="protein sequence ID" value="AFC30763.1"/>
    <property type="molecule type" value="Genomic_DNA"/>
</dbReference>
<gene>
    <name evidence="1" type="ORF">PM3016_3972</name>
</gene>
<sequence>MEHDNDSQTSALKSCKRCGGTEFGHGKIVGEGSVYPLKARFAIGGSELVLEFCLDCGEVDSLRVKAPHSFRN</sequence>